<proteinExistence type="inferred from homology"/>
<gene>
    <name evidence="9" type="primary">flgC</name>
    <name evidence="9" type="ORF">H8S18_00080</name>
</gene>
<evidence type="ECO:0000256" key="3">
    <source>
        <dbReference type="ARBA" id="ARBA00017941"/>
    </source>
</evidence>
<evidence type="ECO:0000313" key="9">
    <source>
        <dbReference type="EMBL" id="MBC5646743.1"/>
    </source>
</evidence>
<evidence type="ECO:0000256" key="6">
    <source>
        <dbReference type="RuleBase" id="RU362062"/>
    </source>
</evidence>
<dbReference type="PANTHER" id="PTHR30435:SF2">
    <property type="entry name" value="FLAGELLAR BASAL-BODY ROD PROTEIN FLGC"/>
    <property type="match status" value="1"/>
</dbReference>
<evidence type="ECO:0000256" key="4">
    <source>
        <dbReference type="ARBA" id="ARBA00023143"/>
    </source>
</evidence>
<evidence type="ECO:0000313" key="10">
    <source>
        <dbReference type="Proteomes" id="UP000606889"/>
    </source>
</evidence>
<evidence type="ECO:0000259" key="8">
    <source>
        <dbReference type="Pfam" id="PF06429"/>
    </source>
</evidence>
<dbReference type="PANTHER" id="PTHR30435">
    <property type="entry name" value="FLAGELLAR PROTEIN"/>
    <property type="match status" value="1"/>
</dbReference>
<keyword evidence="9" id="KW-0966">Cell projection</keyword>
<dbReference type="InterPro" id="IPR001444">
    <property type="entry name" value="Flag_bb_rod_N"/>
</dbReference>
<keyword evidence="9" id="KW-0282">Flagellum</keyword>
<accession>A0ABR7EAD3</accession>
<dbReference type="NCBIfam" id="TIGR01395">
    <property type="entry name" value="FlgC"/>
    <property type="match status" value="1"/>
</dbReference>
<reference evidence="9 10" key="1">
    <citation type="submission" date="2020-08" db="EMBL/GenBank/DDBJ databases">
        <title>Genome public.</title>
        <authorList>
            <person name="Liu C."/>
            <person name="Sun Q."/>
        </authorList>
    </citation>
    <scope>NUCLEOTIDE SEQUENCE [LARGE SCALE GENOMIC DNA]</scope>
    <source>
        <strain evidence="9 10">NSJ-35</strain>
    </source>
</reference>
<evidence type="ECO:0000256" key="5">
    <source>
        <dbReference type="ARBA" id="ARBA00025933"/>
    </source>
</evidence>
<evidence type="ECO:0000259" key="7">
    <source>
        <dbReference type="Pfam" id="PF00460"/>
    </source>
</evidence>
<comment type="similarity">
    <text evidence="2">Belongs to the flagella basal body rod proteins family.</text>
</comment>
<sequence>MAFLSSLDISGSALTAQRLRMDVVAENVANINTTRTAEGEPYRRRYVIFQEKEKASFSEQLNQSLAGNAGSGVRVTEILEDPSAFKLDYNPTHPDADEFGYVRMPNVDLAREMVDMMSATRSYEANITVLNSTKSMAMNALEIGK</sequence>
<dbReference type="EMBL" id="JACOON010000001">
    <property type="protein sequence ID" value="MBC5646743.1"/>
    <property type="molecule type" value="Genomic_DNA"/>
</dbReference>
<feature type="domain" description="Flagellar basal body rod protein N-terminal" evidence="7">
    <location>
        <begin position="7"/>
        <end position="35"/>
    </location>
</feature>
<keyword evidence="4 6" id="KW-0975">Bacterial flagellum</keyword>
<dbReference type="Pfam" id="PF00460">
    <property type="entry name" value="Flg_bb_rod"/>
    <property type="match status" value="1"/>
</dbReference>
<evidence type="ECO:0000256" key="1">
    <source>
        <dbReference type="ARBA" id="ARBA00004117"/>
    </source>
</evidence>
<evidence type="ECO:0000256" key="2">
    <source>
        <dbReference type="ARBA" id="ARBA00009677"/>
    </source>
</evidence>
<name>A0ABR7EAD3_9FIRM</name>
<comment type="caution">
    <text evidence="9">The sequence shown here is derived from an EMBL/GenBank/DDBJ whole genome shotgun (WGS) entry which is preliminary data.</text>
</comment>
<feature type="domain" description="Flagellar basal-body/hook protein C-terminal" evidence="8">
    <location>
        <begin position="100"/>
        <end position="142"/>
    </location>
</feature>
<dbReference type="RefSeq" id="WP_186856290.1">
    <property type="nucleotide sequence ID" value="NZ_JACOON010000001.1"/>
</dbReference>
<dbReference type="Pfam" id="PF06429">
    <property type="entry name" value="Flg_bbr_C"/>
    <property type="match status" value="1"/>
</dbReference>
<dbReference type="InterPro" id="IPR019776">
    <property type="entry name" value="Flagellar_basal_body_rod_CS"/>
</dbReference>
<comment type="subunit">
    <text evidence="5 6">The basal body constitutes a major portion of the flagellar organelle and consists of four rings (L,P,S, and M) mounted on a central rod. The rod consists of about 26 subunits of FlgG in the distal portion, and FlgB, FlgC and FlgF are thought to build up the proximal portion of the rod with about 6 subunits each.</text>
</comment>
<dbReference type="PROSITE" id="PS00588">
    <property type="entry name" value="FLAGELLA_BB_ROD"/>
    <property type="match status" value="1"/>
</dbReference>
<comment type="subcellular location">
    <subcellularLocation>
        <location evidence="1 6">Bacterial flagellum basal body</location>
    </subcellularLocation>
</comment>
<keyword evidence="9" id="KW-0969">Cilium</keyword>
<dbReference type="InterPro" id="IPR006299">
    <property type="entry name" value="FlgC"/>
</dbReference>
<dbReference type="Proteomes" id="UP000606889">
    <property type="component" value="Unassembled WGS sequence"/>
</dbReference>
<organism evidence="9 10">
    <name type="scientific">Christensenella tenuis</name>
    <dbReference type="NCBI Taxonomy" id="2763033"/>
    <lineage>
        <taxon>Bacteria</taxon>
        <taxon>Bacillati</taxon>
        <taxon>Bacillota</taxon>
        <taxon>Clostridia</taxon>
        <taxon>Christensenellales</taxon>
        <taxon>Christensenellaceae</taxon>
        <taxon>Christensenella</taxon>
    </lineage>
</organism>
<protein>
    <recommendedName>
        <fullName evidence="3 6">Flagellar basal-body rod protein FlgC</fullName>
    </recommendedName>
</protein>
<keyword evidence="10" id="KW-1185">Reference proteome</keyword>
<dbReference type="InterPro" id="IPR010930">
    <property type="entry name" value="Flg_bb/hook_C_dom"/>
</dbReference>